<proteinExistence type="predicted"/>
<organism evidence="2 3">
    <name type="scientific">Pleurodeles waltl</name>
    <name type="common">Iberian ribbed newt</name>
    <dbReference type="NCBI Taxonomy" id="8319"/>
    <lineage>
        <taxon>Eukaryota</taxon>
        <taxon>Metazoa</taxon>
        <taxon>Chordata</taxon>
        <taxon>Craniata</taxon>
        <taxon>Vertebrata</taxon>
        <taxon>Euteleostomi</taxon>
        <taxon>Amphibia</taxon>
        <taxon>Batrachia</taxon>
        <taxon>Caudata</taxon>
        <taxon>Salamandroidea</taxon>
        <taxon>Salamandridae</taxon>
        <taxon>Pleurodelinae</taxon>
        <taxon>Pleurodeles</taxon>
    </lineage>
</organism>
<keyword evidence="3" id="KW-1185">Reference proteome</keyword>
<dbReference type="AlphaFoldDB" id="A0AAV7ME66"/>
<name>A0AAV7ME66_PLEWA</name>
<accession>A0AAV7ME66</accession>
<dbReference type="EMBL" id="JANPWB010000014">
    <property type="protein sequence ID" value="KAJ1101414.1"/>
    <property type="molecule type" value="Genomic_DNA"/>
</dbReference>
<dbReference type="Proteomes" id="UP001066276">
    <property type="component" value="Chromosome 10"/>
</dbReference>
<feature type="region of interest" description="Disordered" evidence="1">
    <location>
        <begin position="64"/>
        <end position="91"/>
    </location>
</feature>
<protein>
    <submittedName>
        <fullName evidence="2">Uncharacterized protein</fullName>
    </submittedName>
</protein>
<sequence length="120" mass="13102">MGNHIMPVSRVLECDADSRASPLGRSSDRVTSRGTLFTSVRQLSPPRHHATKSRSGHRIITAAHWVPRSEPHRSSAGNPTGPRRGSDGQVSVTLARSLTKAGRNLRRFSLVPGKYCSCFN</sequence>
<evidence type="ECO:0000313" key="2">
    <source>
        <dbReference type="EMBL" id="KAJ1101414.1"/>
    </source>
</evidence>
<evidence type="ECO:0000313" key="3">
    <source>
        <dbReference type="Proteomes" id="UP001066276"/>
    </source>
</evidence>
<reference evidence="2" key="1">
    <citation type="journal article" date="2022" name="bioRxiv">
        <title>Sequencing and chromosome-scale assembly of the giantPleurodeles waltlgenome.</title>
        <authorList>
            <person name="Brown T."/>
            <person name="Elewa A."/>
            <person name="Iarovenko S."/>
            <person name="Subramanian E."/>
            <person name="Araus A.J."/>
            <person name="Petzold A."/>
            <person name="Susuki M."/>
            <person name="Suzuki K.-i.T."/>
            <person name="Hayashi T."/>
            <person name="Toyoda A."/>
            <person name="Oliveira C."/>
            <person name="Osipova E."/>
            <person name="Leigh N.D."/>
            <person name="Simon A."/>
            <person name="Yun M.H."/>
        </authorList>
    </citation>
    <scope>NUCLEOTIDE SEQUENCE</scope>
    <source>
        <strain evidence="2">20211129_DDA</strain>
        <tissue evidence="2">Liver</tissue>
    </source>
</reference>
<evidence type="ECO:0000256" key="1">
    <source>
        <dbReference type="SAM" id="MobiDB-lite"/>
    </source>
</evidence>
<gene>
    <name evidence="2" type="ORF">NDU88_006482</name>
</gene>
<feature type="region of interest" description="Disordered" evidence="1">
    <location>
        <begin position="15"/>
        <end position="34"/>
    </location>
</feature>
<comment type="caution">
    <text evidence="2">The sequence shown here is derived from an EMBL/GenBank/DDBJ whole genome shotgun (WGS) entry which is preliminary data.</text>
</comment>